<reference evidence="1 2" key="1">
    <citation type="submission" date="2022-06" db="EMBL/GenBank/DDBJ databases">
        <title>Acetobacer genomes from food samples.</title>
        <authorList>
            <person name="Sombolestani A."/>
        </authorList>
    </citation>
    <scope>NUCLEOTIDE SEQUENCE [LARGE SCALE GENOMIC DNA]</scope>
    <source>
        <strain evidence="1 2">R-83281</strain>
    </source>
</reference>
<name>A0ABT1EXB5_9PROT</name>
<organism evidence="1 2">
    <name type="scientific">Acetobacter cerevisiae</name>
    <dbReference type="NCBI Taxonomy" id="178900"/>
    <lineage>
        <taxon>Bacteria</taxon>
        <taxon>Pseudomonadati</taxon>
        <taxon>Pseudomonadota</taxon>
        <taxon>Alphaproteobacteria</taxon>
        <taxon>Acetobacterales</taxon>
        <taxon>Acetobacteraceae</taxon>
        <taxon>Acetobacter</taxon>
    </lineage>
</organism>
<dbReference type="EMBL" id="JAMYZR010000022">
    <property type="protein sequence ID" value="MCP1246595.1"/>
    <property type="molecule type" value="Genomic_DNA"/>
</dbReference>
<evidence type="ECO:0000313" key="1">
    <source>
        <dbReference type="EMBL" id="MCP1246595.1"/>
    </source>
</evidence>
<gene>
    <name evidence="1" type="ORF">NKW54_11670</name>
</gene>
<sequence>MSDKNPILTVAYCLETNRFEPAQTAHLHQRDTFYCTKCYILVTPVCSCKKNYFFRALGTLHEENCRYRKEPTESTGQGTAKTGAAVQQPFLIPSLLGKITRVPRIGRPDPAELATLIAAASKLPILVPGTLENVVDAWCSMSTKEQKKEFLTINGINRSYFESFDFIGNKEKDINDFDWDNKIIYGGAKISKGSAQGYYFVDCYRKFPIQENYFPVKIILNPEFTSNNQKTYISEIESKDVTVFLHGCRPVFDPKRQRLIINLPKDLRYGGLCIRAK</sequence>
<keyword evidence="2" id="KW-1185">Reference proteome</keyword>
<proteinExistence type="predicted"/>
<dbReference type="Proteomes" id="UP001523543">
    <property type="component" value="Unassembled WGS sequence"/>
</dbReference>
<comment type="caution">
    <text evidence="1">The sequence shown here is derived from an EMBL/GenBank/DDBJ whole genome shotgun (WGS) entry which is preliminary data.</text>
</comment>
<accession>A0ABT1EXB5</accession>
<dbReference type="RefSeq" id="WP_253550518.1">
    <property type="nucleotide sequence ID" value="NZ_JAMYZR010000022.1"/>
</dbReference>
<evidence type="ECO:0000313" key="2">
    <source>
        <dbReference type="Proteomes" id="UP001523543"/>
    </source>
</evidence>
<protein>
    <submittedName>
        <fullName evidence="1">Uncharacterized protein</fullName>
    </submittedName>
</protein>